<evidence type="ECO:0000313" key="1">
    <source>
        <dbReference type="EMBL" id="EGJ34123.1"/>
    </source>
</evidence>
<gene>
    <name evidence="1" type="ORF">LYNGBM3L_21260</name>
</gene>
<evidence type="ECO:0000313" key="2">
    <source>
        <dbReference type="Proteomes" id="UP000003959"/>
    </source>
</evidence>
<organism evidence="1 2">
    <name type="scientific">Moorena producens 3L</name>
    <dbReference type="NCBI Taxonomy" id="489825"/>
    <lineage>
        <taxon>Bacteria</taxon>
        <taxon>Bacillati</taxon>
        <taxon>Cyanobacteriota</taxon>
        <taxon>Cyanophyceae</taxon>
        <taxon>Coleofasciculales</taxon>
        <taxon>Coleofasciculaceae</taxon>
        <taxon>Moorena</taxon>
    </lineage>
</organism>
<dbReference type="HOGENOM" id="CLU_3045486_0_0_3"/>
<protein>
    <submittedName>
        <fullName evidence="1">Uncharacterized protein</fullName>
    </submittedName>
</protein>
<dbReference type="Proteomes" id="UP000003959">
    <property type="component" value="Unassembled WGS sequence"/>
</dbReference>
<sequence>MRLAVGHATRTHLEVNQTDPKVGKFRLVSEIAILLSYPQVRPVANLILNAESAP</sequence>
<keyword evidence="2" id="KW-1185">Reference proteome</keyword>
<dbReference type="AlphaFoldDB" id="F4XN64"/>
<name>F4XN64_9CYAN</name>
<dbReference type="EMBL" id="GL890840">
    <property type="protein sequence ID" value="EGJ34123.1"/>
    <property type="molecule type" value="Genomic_DNA"/>
</dbReference>
<proteinExistence type="predicted"/>
<reference evidence="2" key="1">
    <citation type="journal article" date="2011" name="Proc. Natl. Acad. Sci. U.S.A.">
        <title>Genomic insights into the physiology and ecology of the marine filamentous cyanobacterium Lyngbya majuscula.</title>
        <authorList>
            <person name="Jones A.C."/>
            <person name="Monroe E.A."/>
            <person name="Podell S."/>
            <person name="Hess W.R."/>
            <person name="Klages S."/>
            <person name="Esquenazi E."/>
            <person name="Niessen S."/>
            <person name="Hoover H."/>
            <person name="Rothmann M."/>
            <person name="Lasken R.S."/>
            <person name="Yates J.R.III."/>
            <person name="Reinhardt R."/>
            <person name="Kube M."/>
            <person name="Burkart M.D."/>
            <person name="Allen E.E."/>
            <person name="Dorrestein P.C."/>
            <person name="Gerwick W.H."/>
            <person name="Gerwick L."/>
        </authorList>
    </citation>
    <scope>NUCLEOTIDE SEQUENCE [LARGE SCALE GENOMIC DNA]</scope>
    <source>
        <strain evidence="2">3L</strain>
    </source>
</reference>
<accession>F4XN64</accession>